<accession>A0A0A9C4W1</accession>
<reference evidence="2" key="2">
    <citation type="journal article" date="2015" name="Data Brief">
        <title>Shoot transcriptome of the giant reed, Arundo donax.</title>
        <authorList>
            <person name="Barrero R.A."/>
            <person name="Guerrero F.D."/>
            <person name="Moolhuijzen P."/>
            <person name="Goolsby J.A."/>
            <person name="Tidwell J."/>
            <person name="Bellgard S.E."/>
            <person name="Bellgard M.I."/>
        </authorList>
    </citation>
    <scope>NUCLEOTIDE SEQUENCE</scope>
    <source>
        <tissue evidence="2">Shoot tissue taken approximately 20 cm above the soil surface</tissue>
    </source>
</reference>
<dbReference type="AlphaFoldDB" id="A0A0A9C4W1"/>
<proteinExistence type="predicted"/>
<dbReference type="EMBL" id="GBRH01229455">
    <property type="protein sequence ID" value="JAD68440.1"/>
    <property type="molecule type" value="Transcribed_RNA"/>
</dbReference>
<sequence length="40" mass="4424">MYGLLRSNTRPSTSDPPVPCFETPSPPLQQVDKVYGETNT</sequence>
<evidence type="ECO:0000313" key="2">
    <source>
        <dbReference type="EMBL" id="JAD68440.1"/>
    </source>
</evidence>
<feature type="region of interest" description="Disordered" evidence="1">
    <location>
        <begin position="1"/>
        <end position="40"/>
    </location>
</feature>
<name>A0A0A9C4W1_ARUDO</name>
<reference evidence="2" key="1">
    <citation type="submission" date="2014-09" db="EMBL/GenBank/DDBJ databases">
        <authorList>
            <person name="Magalhaes I.L.F."/>
            <person name="Oliveira U."/>
            <person name="Santos F.R."/>
            <person name="Vidigal T.H.D.A."/>
            <person name="Brescovit A.D."/>
            <person name="Santos A.J."/>
        </authorList>
    </citation>
    <scope>NUCLEOTIDE SEQUENCE</scope>
    <source>
        <tissue evidence="2">Shoot tissue taken approximately 20 cm above the soil surface</tissue>
    </source>
</reference>
<organism evidence="2">
    <name type="scientific">Arundo donax</name>
    <name type="common">Giant reed</name>
    <name type="synonym">Donax arundinaceus</name>
    <dbReference type="NCBI Taxonomy" id="35708"/>
    <lineage>
        <taxon>Eukaryota</taxon>
        <taxon>Viridiplantae</taxon>
        <taxon>Streptophyta</taxon>
        <taxon>Embryophyta</taxon>
        <taxon>Tracheophyta</taxon>
        <taxon>Spermatophyta</taxon>
        <taxon>Magnoliopsida</taxon>
        <taxon>Liliopsida</taxon>
        <taxon>Poales</taxon>
        <taxon>Poaceae</taxon>
        <taxon>PACMAD clade</taxon>
        <taxon>Arundinoideae</taxon>
        <taxon>Arundineae</taxon>
        <taxon>Arundo</taxon>
    </lineage>
</organism>
<evidence type="ECO:0000256" key="1">
    <source>
        <dbReference type="SAM" id="MobiDB-lite"/>
    </source>
</evidence>
<protein>
    <submittedName>
        <fullName evidence="2">Uncharacterized protein</fullName>
    </submittedName>
</protein>
<feature type="compositionally biased region" description="Polar residues" evidence="1">
    <location>
        <begin position="1"/>
        <end position="13"/>
    </location>
</feature>
<feature type="compositionally biased region" description="Pro residues" evidence="1">
    <location>
        <begin position="14"/>
        <end position="27"/>
    </location>
</feature>